<organism evidence="1 2">
    <name type="scientific">Psilocybe cubensis</name>
    <name type="common">Psychedelic mushroom</name>
    <name type="synonym">Stropharia cubensis</name>
    <dbReference type="NCBI Taxonomy" id="181762"/>
    <lineage>
        <taxon>Eukaryota</taxon>
        <taxon>Fungi</taxon>
        <taxon>Dikarya</taxon>
        <taxon>Basidiomycota</taxon>
        <taxon>Agaricomycotina</taxon>
        <taxon>Agaricomycetes</taxon>
        <taxon>Agaricomycetidae</taxon>
        <taxon>Agaricales</taxon>
        <taxon>Agaricineae</taxon>
        <taxon>Strophariaceae</taxon>
        <taxon>Psilocybe</taxon>
    </lineage>
</organism>
<proteinExistence type="predicted"/>
<sequence>MASTLSEYLDSQDELVKEAALALPHQFSQCTYSLGPLRQAVYLCTTCPEARGLCAACSVACHTDHEQVELCGRPYDPKTELETMIQCLACEDWFHESCCNLRERPSSRANTPEQSGNEIGGDAASETSSSGLPPPLITGDEYESFVCGSCTSRNPTLKRWAGTCGAMMVVRDTPSDPWRRLNGPSKVGAELIQIDDPQSATFVLGTKRPLSPSAGEGPETKRVKNISDETISTTPSCLAPDPVPLAQKIFAEMESRESAPSLGAGDVFFTLGFKERWCQCDLCFPPLKMEPYLLHDEETYEPPEDPDSGLSLEELGMRALSRLPRDKAIDGIHAFNEMRNDLVKFLRPFAQDGKVVNETDVRDFFASLKEAAKKGRE</sequence>
<reference evidence="1" key="1">
    <citation type="submission" date="2021-10" db="EMBL/GenBank/DDBJ databases">
        <title>Psilocybe cubensis genome.</title>
        <authorList>
            <person name="Mckernan K.J."/>
            <person name="Crawford S."/>
            <person name="Trippe A."/>
            <person name="Kane L.T."/>
            <person name="Mclaughlin S."/>
        </authorList>
    </citation>
    <scope>NUCLEOTIDE SEQUENCE</scope>
    <source>
        <strain evidence="1">MGC-MH-2018</strain>
    </source>
</reference>
<accession>A0ACB8GJK6</accession>
<dbReference type="EMBL" id="JAFIQS020000011">
    <property type="protein sequence ID" value="KAH9475900.1"/>
    <property type="molecule type" value="Genomic_DNA"/>
</dbReference>
<evidence type="ECO:0000313" key="1">
    <source>
        <dbReference type="EMBL" id="KAH9475900.1"/>
    </source>
</evidence>
<gene>
    <name evidence="1" type="ORF">JR316_0011461</name>
</gene>
<dbReference type="Proteomes" id="UP000664032">
    <property type="component" value="Unassembled WGS sequence"/>
</dbReference>
<evidence type="ECO:0000313" key="2">
    <source>
        <dbReference type="Proteomes" id="UP000664032"/>
    </source>
</evidence>
<protein>
    <submittedName>
        <fullName evidence="1">Protein mlo2</fullName>
    </submittedName>
</protein>
<keyword evidence="2" id="KW-1185">Reference proteome</keyword>
<comment type="caution">
    <text evidence="1">The sequence shown here is derived from an EMBL/GenBank/DDBJ whole genome shotgun (WGS) entry which is preliminary data.</text>
</comment>
<name>A0ACB8GJK6_PSICU</name>